<dbReference type="InterPro" id="IPR047867">
    <property type="entry name" value="Ribosomal_uL22_bac/org-type"/>
</dbReference>
<keyword evidence="3 7" id="KW-0694">RNA-binding</keyword>
<dbReference type="RefSeq" id="WP_130154003.1">
    <property type="nucleotide sequence ID" value="NZ_SCFB01000005.1"/>
</dbReference>
<evidence type="ECO:0000313" key="11">
    <source>
        <dbReference type="EMBL" id="RZI46252.1"/>
    </source>
</evidence>
<evidence type="ECO:0000256" key="6">
    <source>
        <dbReference type="ARBA" id="ARBA00035207"/>
    </source>
</evidence>
<dbReference type="GO" id="GO:0019843">
    <property type="term" value="F:rRNA binding"/>
    <property type="evidence" value="ECO:0007669"/>
    <property type="project" value="UniProtKB-UniRule"/>
</dbReference>
<dbReference type="InterPro" id="IPR018260">
    <property type="entry name" value="Ribosomal_uL22_CS"/>
</dbReference>
<dbReference type="OrthoDB" id="9805969at2"/>
<comment type="function">
    <text evidence="7">The globular domain of the protein is located near the polypeptide exit tunnel on the outside of the subunit, while an extended beta-hairpin is found that lines the wall of the exit tunnel in the center of the 70S ribosome.</text>
</comment>
<evidence type="ECO:0000256" key="2">
    <source>
        <dbReference type="ARBA" id="ARBA00022730"/>
    </source>
</evidence>
<evidence type="ECO:0000256" key="10">
    <source>
        <dbReference type="RuleBase" id="RU004008"/>
    </source>
</evidence>
<comment type="caution">
    <text evidence="11">The sequence shown here is derived from an EMBL/GenBank/DDBJ whole genome shotgun (WGS) entry which is preliminary data.</text>
</comment>
<keyword evidence="5 7" id="KW-0687">Ribonucleoprotein</keyword>
<evidence type="ECO:0000256" key="1">
    <source>
        <dbReference type="ARBA" id="ARBA00009451"/>
    </source>
</evidence>
<dbReference type="SUPFAM" id="SSF54843">
    <property type="entry name" value="Ribosomal protein L22"/>
    <property type="match status" value="1"/>
</dbReference>
<reference evidence="11 12" key="1">
    <citation type="submission" date="2018-10" db="EMBL/GenBank/DDBJ databases">
        <title>An updated phylogeny of the Alphaproteobacteria reveals that the parasitic Rickettsiales and Holosporales have independent origins.</title>
        <authorList>
            <person name="Munoz-Gomez S.A."/>
            <person name="Hess S."/>
            <person name="Burger G."/>
            <person name="Lang B.F."/>
            <person name="Susko E."/>
            <person name="Slamovits C.H."/>
            <person name="Roger A.J."/>
        </authorList>
    </citation>
    <scope>NUCLEOTIDE SEQUENCE [LARGE SCALE GENOMIC DNA]</scope>
    <source>
        <strain evidence="11">HOLO01</strain>
    </source>
</reference>
<gene>
    <name evidence="7" type="primary">rplV</name>
    <name evidence="11" type="ORF">EQU50_04775</name>
</gene>
<dbReference type="PROSITE" id="PS00464">
    <property type="entry name" value="RIBOSOMAL_L22"/>
    <property type="match status" value="1"/>
</dbReference>
<dbReference type="NCBIfam" id="TIGR01044">
    <property type="entry name" value="rplV_bact"/>
    <property type="match status" value="1"/>
</dbReference>
<keyword evidence="12" id="KW-1185">Reference proteome</keyword>
<dbReference type="GO" id="GO:0003735">
    <property type="term" value="F:structural constituent of ribosome"/>
    <property type="evidence" value="ECO:0007669"/>
    <property type="project" value="InterPro"/>
</dbReference>
<dbReference type="CDD" id="cd00336">
    <property type="entry name" value="Ribosomal_L22"/>
    <property type="match status" value="1"/>
</dbReference>
<accession>A0A4Q7DHR6</accession>
<dbReference type="GO" id="GO:0006412">
    <property type="term" value="P:translation"/>
    <property type="evidence" value="ECO:0007669"/>
    <property type="project" value="UniProtKB-UniRule"/>
</dbReference>
<dbReference type="EMBL" id="SCFB01000005">
    <property type="protein sequence ID" value="RZI46252.1"/>
    <property type="molecule type" value="Genomic_DNA"/>
</dbReference>
<evidence type="ECO:0000313" key="12">
    <source>
        <dbReference type="Proteomes" id="UP000293550"/>
    </source>
</evidence>
<proteinExistence type="inferred from homology"/>
<comment type="similarity">
    <text evidence="1 7 8">Belongs to the universal ribosomal protein uL22 family.</text>
</comment>
<evidence type="ECO:0000256" key="5">
    <source>
        <dbReference type="ARBA" id="ARBA00023274"/>
    </source>
</evidence>
<sequence length="115" mass="12816">METKTAQAILKSIRVSPRKLDLLAAKIRGMKVDKAIAYLTFSPKRSAKDVKKNLLSAIANAENNHNMDIDRLYVREAFVGPGIKLKRFQARAKGKAGSIHKVFSHLSIKVSEKEV</sequence>
<keyword evidence="2 7" id="KW-0699">rRNA-binding</keyword>
<evidence type="ECO:0000256" key="4">
    <source>
        <dbReference type="ARBA" id="ARBA00022980"/>
    </source>
</evidence>
<dbReference type="Proteomes" id="UP000293550">
    <property type="component" value="Unassembled WGS sequence"/>
</dbReference>
<evidence type="ECO:0000256" key="9">
    <source>
        <dbReference type="RuleBase" id="RU004006"/>
    </source>
</evidence>
<evidence type="ECO:0000256" key="7">
    <source>
        <dbReference type="HAMAP-Rule" id="MF_01331"/>
    </source>
</evidence>
<dbReference type="HAMAP" id="MF_01331_B">
    <property type="entry name" value="Ribosomal_uL22_B"/>
    <property type="match status" value="1"/>
</dbReference>
<comment type="function">
    <text evidence="7 10">This protein binds specifically to 23S rRNA; its binding is stimulated by other ribosomal proteins, e.g., L4, L17, and L20. It is important during the early stages of 50S assembly. It makes multiple contacts with different domains of the 23S rRNA in the assembled 50S subunit and ribosome.</text>
</comment>
<keyword evidence="4 7" id="KW-0689">Ribosomal protein</keyword>
<dbReference type="PANTHER" id="PTHR13501:SF8">
    <property type="entry name" value="LARGE RIBOSOMAL SUBUNIT PROTEIN UL22M"/>
    <property type="match status" value="1"/>
</dbReference>
<dbReference type="PANTHER" id="PTHR13501">
    <property type="entry name" value="CHLOROPLAST 50S RIBOSOMAL PROTEIN L22-RELATED"/>
    <property type="match status" value="1"/>
</dbReference>
<evidence type="ECO:0000256" key="3">
    <source>
        <dbReference type="ARBA" id="ARBA00022884"/>
    </source>
</evidence>
<comment type="subunit">
    <text evidence="7 9">Part of the 50S ribosomal subunit.</text>
</comment>
<dbReference type="Pfam" id="PF00237">
    <property type="entry name" value="Ribosomal_L22"/>
    <property type="match status" value="1"/>
</dbReference>
<dbReference type="Gene3D" id="3.90.470.10">
    <property type="entry name" value="Ribosomal protein L22/L17"/>
    <property type="match status" value="1"/>
</dbReference>
<dbReference type="AlphaFoldDB" id="A0A4Q7DHR6"/>
<dbReference type="GO" id="GO:0022625">
    <property type="term" value="C:cytosolic large ribosomal subunit"/>
    <property type="evidence" value="ECO:0007669"/>
    <property type="project" value="TreeGrafter"/>
</dbReference>
<name>A0A4Q7DHR6_9PROT</name>
<protein>
    <recommendedName>
        <fullName evidence="6 7">Large ribosomal subunit protein uL22</fullName>
    </recommendedName>
</protein>
<dbReference type="InterPro" id="IPR005727">
    <property type="entry name" value="Ribosomal_uL22_bac/chlpt-type"/>
</dbReference>
<evidence type="ECO:0000256" key="8">
    <source>
        <dbReference type="RuleBase" id="RU004005"/>
    </source>
</evidence>
<dbReference type="InterPro" id="IPR036394">
    <property type="entry name" value="Ribosomal_uL22_sf"/>
</dbReference>
<dbReference type="InterPro" id="IPR001063">
    <property type="entry name" value="Ribosomal_uL22"/>
</dbReference>
<organism evidence="11 12">
    <name type="scientific">Candidatus Finniella inopinata</name>
    <dbReference type="NCBI Taxonomy" id="1696036"/>
    <lineage>
        <taxon>Bacteria</taxon>
        <taxon>Pseudomonadati</taxon>
        <taxon>Pseudomonadota</taxon>
        <taxon>Alphaproteobacteria</taxon>
        <taxon>Holosporales</taxon>
        <taxon>Candidatus Paracaedibacteraceae</taxon>
        <taxon>Candidatus Finniella</taxon>
    </lineage>
</organism>